<comment type="caution">
    <text evidence="1">The sequence shown here is derived from an EMBL/GenBank/DDBJ whole genome shotgun (WGS) entry which is preliminary data.</text>
</comment>
<proteinExistence type="predicted"/>
<reference evidence="2" key="1">
    <citation type="submission" date="2023-07" db="EMBL/GenBank/DDBJ databases">
        <title>Novel species in the genus Lipingzhangella isolated from Sambhar Salt Lake.</title>
        <authorList>
            <person name="Jiya N."/>
            <person name="Kajale S."/>
            <person name="Sharma A."/>
        </authorList>
    </citation>
    <scope>NUCLEOTIDE SEQUENCE [LARGE SCALE GENOMIC DNA]</scope>
    <source>
        <strain evidence="2">LS1_29</strain>
    </source>
</reference>
<evidence type="ECO:0000313" key="2">
    <source>
        <dbReference type="Proteomes" id="UP001250214"/>
    </source>
</evidence>
<dbReference type="Proteomes" id="UP001250214">
    <property type="component" value="Unassembled WGS sequence"/>
</dbReference>
<name>A0ABU2HAZ4_9ACTN</name>
<gene>
    <name evidence="1" type="ORF">RIF23_19340</name>
</gene>
<protein>
    <submittedName>
        <fullName evidence="1">Uncharacterized protein</fullName>
    </submittedName>
</protein>
<sequence length="148" mass="15502">MSPALIHWEHRDGSATPPGGVAGLDTQIWADAATSSAAWLGMADIVTLADPAWGAARTLTPAILLARYPGCALAAVYRPGRWWVMRRDGAWWVRPALRGCQPPLRWLSACCLPVAAGHGRGGYSGSGGFAHSASLRAVVSALGDSRSV</sequence>
<accession>A0ABU2HAZ4</accession>
<organism evidence="1 2">
    <name type="scientific">Lipingzhangella rawalii</name>
    <dbReference type="NCBI Taxonomy" id="2055835"/>
    <lineage>
        <taxon>Bacteria</taxon>
        <taxon>Bacillati</taxon>
        <taxon>Actinomycetota</taxon>
        <taxon>Actinomycetes</taxon>
        <taxon>Streptosporangiales</taxon>
        <taxon>Nocardiopsidaceae</taxon>
        <taxon>Lipingzhangella</taxon>
    </lineage>
</organism>
<keyword evidence="2" id="KW-1185">Reference proteome</keyword>
<dbReference type="RefSeq" id="WP_310914030.1">
    <property type="nucleotide sequence ID" value="NZ_JAVLVT010000011.1"/>
</dbReference>
<dbReference type="EMBL" id="JAVLVT010000011">
    <property type="protein sequence ID" value="MDS1272446.1"/>
    <property type="molecule type" value="Genomic_DNA"/>
</dbReference>
<evidence type="ECO:0000313" key="1">
    <source>
        <dbReference type="EMBL" id="MDS1272446.1"/>
    </source>
</evidence>